<feature type="coiled-coil region" evidence="8">
    <location>
        <begin position="133"/>
        <end position="160"/>
    </location>
</feature>
<dbReference type="InterPro" id="IPR014854">
    <property type="entry name" value="Nse4_C"/>
</dbReference>
<keyword evidence="3 7" id="KW-0227">DNA damage</keyword>
<dbReference type="GO" id="GO:0006281">
    <property type="term" value="P:DNA repair"/>
    <property type="evidence" value="ECO:0007669"/>
    <property type="project" value="UniProtKB-UniRule"/>
</dbReference>
<dbReference type="GO" id="GO:0030915">
    <property type="term" value="C:Smc5-Smc6 complex"/>
    <property type="evidence" value="ECO:0007669"/>
    <property type="project" value="UniProtKB-UniRule"/>
</dbReference>
<dbReference type="AlphaFoldDB" id="M3CHQ3"/>
<feature type="domain" description="Non-structural maintenance of chromosome element 4 C-terminal" evidence="10">
    <location>
        <begin position="366"/>
        <end position="452"/>
    </location>
</feature>
<organism evidence="12 13">
    <name type="scientific">Sphaerulina musiva (strain SO2202)</name>
    <name type="common">Poplar stem canker fungus</name>
    <name type="synonym">Septoria musiva</name>
    <dbReference type="NCBI Taxonomy" id="692275"/>
    <lineage>
        <taxon>Eukaryota</taxon>
        <taxon>Fungi</taxon>
        <taxon>Dikarya</taxon>
        <taxon>Ascomycota</taxon>
        <taxon>Pezizomycotina</taxon>
        <taxon>Dothideomycetes</taxon>
        <taxon>Dothideomycetidae</taxon>
        <taxon>Mycosphaerellales</taxon>
        <taxon>Mycosphaerellaceae</taxon>
        <taxon>Sphaerulina</taxon>
    </lineage>
</organism>
<evidence type="ECO:0000259" key="10">
    <source>
        <dbReference type="Pfam" id="PF08743"/>
    </source>
</evidence>
<feature type="region of interest" description="Disordered" evidence="9">
    <location>
        <begin position="1"/>
        <end position="113"/>
    </location>
</feature>
<dbReference type="InterPro" id="IPR027786">
    <property type="entry name" value="Nse4/EID"/>
</dbReference>
<evidence type="ECO:0000313" key="13">
    <source>
        <dbReference type="Proteomes" id="UP000016931"/>
    </source>
</evidence>
<dbReference type="PANTHER" id="PTHR16140">
    <property type="entry name" value="NON-STRUCTURAL MAINTENANCE OF CHROMOSOMES ELEMENT 4"/>
    <property type="match status" value="1"/>
</dbReference>
<feature type="compositionally biased region" description="Polar residues" evidence="9">
    <location>
        <begin position="45"/>
        <end position="65"/>
    </location>
</feature>
<dbReference type="HOGENOM" id="CLU_041037_4_0_1"/>
<sequence length="470" mass="52926">MARLNTRPSSVRGSRAATSVSPSPTPEQENRDPATRRDKGKGRASTASRTSLPTPTSDTSGASTGQKRKRARTQAGATQEADIPEDQDPDDAKFTRYYDPNQNADQRRQVKRKSRAMIRELHENRDELMRGNGDGLKAKLDEANQNFKRVKQTADATMDARLLVDLSAMAKTRAASMILGDTSAGLDVDMFLSRCVYYMKHLHAYGLAEDEADFQATQRQTQTQRRRRDHDEEEEDDDDNPEDLSWEVLGRYACFPYNSRPACPSFLLGPLSVEKKVRVQTQRRARQTQNTGPAKSVERIHKEDMSAADPNALTTQCNAIYKHLQSHCTKARKAAERIEAEEGPMDEDRIAAFCREYKVTKNASPSLFEYVINPDSFGQTVENLFYVSFLIKEGNAGVQKDEQGLPTLVPSQARSVEQQRAEKTTKNQSIFSLDYATWEKLVEAFDITESMIPHRNEDQPTQVTGNGWYG</sequence>
<dbReference type="InterPro" id="IPR029225">
    <property type="entry name" value="Nse4_Nse3-bd"/>
</dbReference>
<protein>
    <recommendedName>
        <fullName evidence="7">Non-structural maintenance of chromosomes element 4</fullName>
    </recommendedName>
</protein>
<name>M3CHQ3_SPHMS</name>
<dbReference type="Pfam" id="PF15412">
    <property type="entry name" value="Nse4-Nse3_bdg"/>
    <property type="match status" value="1"/>
</dbReference>
<evidence type="ECO:0000313" key="12">
    <source>
        <dbReference type="EMBL" id="EMF13318.1"/>
    </source>
</evidence>
<evidence type="ECO:0000256" key="4">
    <source>
        <dbReference type="ARBA" id="ARBA00023172"/>
    </source>
</evidence>
<dbReference type="RefSeq" id="XP_016761439.1">
    <property type="nucleotide sequence ID" value="XM_016905065.1"/>
</dbReference>
<evidence type="ECO:0000256" key="9">
    <source>
        <dbReference type="SAM" id="MobiDB-lite"/>
    </source>
</evidence>
<keyword evidence="4 7" id="KW-0233">DNA recombination</keyword>
<evidence type="ECO:0000259" key="11">
    <source>
        <dbReference type="Pfam" id="PF15412"/>
    </source>
</evidence>
<evidence type="ECO:0000256" key="1">
    <source>
        <dbReference type="ARBA" id="ARBA00004123"/>
    </source>
</evidence>
<keyword evidence="13" id="KW-1185">Reference proteome</keyword>
<feature type="compositionally biased region" description="Acidic residues" evidence="9">
    <location>
        <begin position="231"/>
        <end position="243"/>
    </location>
</feature>
<dbReference type="OrthoDB" id="361242at2759"/>
<dbReference type="Proteomes" id="UP000016931">
    <property type="component" value="Unassembled WGS sequence"/>
</dbReference>
<comment type="subcellular location">
    <subcellularLocation>
        <location evidence="1 7">Nucleus</location>
    </subcellularLocation>
</comment>
<dbReference type="GO" id="GO:0006310">
    <property type="term" value="P:DNA recombination"/>
    <property type="evidence" value="ECO:0007669"/>
    <property type="project" value="UniProtKB-UniRule"/>
</dbReference>
<dbReference type="EMBL" id="KB456263">
    <property type="protein sequence ID" value="EMF13318.1"/>
    <property type="molecule type" value="Genomic_DNA"/>
</dbReference>
<comment type="function">
    <text evidence="7">Component of the SMC5-SMC6 complex, that promotes sister chromatid alignment after DNA damage and facilitates double-stranded DNA breaks (DSBs) repair via homologous recombination between sister chromatids.</text>
</comment>
<feature type="domain" description="Nse4/EID protein Nse3/MAGE-binding" evidence="11">
    <location>
        <begin position="159"/>
        <end position="213"/>
    </location>
</feature>
<accession>M3CHQ3</accession>
<dbReference type="STRING" id="692275.M3CHQ3"/>
<dbReference type="GO" id="GO:0005634">
    <property type="term" value="C:nucleus"/>
    <property type="evidence" value="ECO:0007669"/>
    <property type="project" value="UniProtKB-SubCell"/>
</dbReference>
<evidence type="ECO:0000256" key="5">
    <source>
        <dbReference type="ARBA" id="ARBA00023204"/>
    </source>
</evidence>
<evidence type="ECO:0000256" key="2">
    <source>
        <dbReference type="ARBA" id="ARBA00008997"/>
    </source>
</evidence>
<dbReference type="Pfam" id="PF08743">
    <property type="entry name" value="Nse4_C"/>
    <property type="match status" value="1"/>
</dbReference>
<feature type="compositionally biased region" description="Polar residues" evidence="9">
    <location>
        <begin position="1"/>
        <end position="22"/>
    </location>
</feature>
<keyword evidence="5 7" id="KW-0234">DNA repair</keyword>
<comment type="similarity">
    <text evidence="2 7">Belongs to the NSE4 family.</text>
</comment>
<dbReference type="OMA" id="FMGINRT"/>
<dbReference type="PANTHER" id="PTHR16140:SF0">
    <property type="entry name" value="NON-STRUCTURAL MAINTENANCE OF CHROMOSOMES ELEMENT 4"/>
    <property type="match status" value="1"/>
</dbReference>
<dbReference type="GeneID" id="27902202"/>
<feature type="region of interest" description="Disordered" evidence="9">
    <location>
        <begin position="215"/>
        <end position="243"/>
    </location>
</feature>
<gene>
    <name evidence="12" type="ORF">SEPMUDRAFT_148662</name>
</gene>
<proteinExistence type="inferred from homology"/>
<reference evidence="12 13" key="1">
    <citation type="journal article" date="2012" name="PLoS Pathog.">
        <title>Diverse lifestyles and strategies of plant pathogenesis encoded in the genomes of eighteen Dothideomycetes fungi.</title>
        <authorList>
            <person name="Ohm R.A."/>
            <person name="Feau N."/>
            <person name="Henrissat B."/>
            <person name="Schoch C.L."/>
            <person name="Horwitz B.A."/>
            <person name="Barry K.W."/>
            <person name="Condon B.J."/>
            <person name="Copeland A.C."/>
            <person name="Dhillon B."/>
            <person name="Glaser F."/>
            <person name="Hesse C.N."/>
            <person name="Kosti I."/>
            <person name="LaButti K."/>
            <person name="Lindquist E.A."/>
            <person name="Lucas S."/>
            <person name="Salamov A.A."/>
            <person name="Bradshaw R.E."/>
            <person name="Ciuffetti L."/>
            <person name="Hamelin R.C."/>
            <person name="Kema G.H.J."/>
            <person name="Lawrence C."/>
            <person name="Scott J.A."/>
            <person name="Spatafora J.W."/>
            <person name="Turgeon B.G."/>
            <person name="de Wit P.J.G.M."/>
            <person name="Zhong S."/>
            <person name="Goodwin S.B."/>
            <person name="Grigoriev I.V."/>
        </authorList>
    </citation>
    <scope>NUCLEOTIDE SEQUENCE [LARGE SCALE GENOMIC DNA]</scope>
    <source>
        <strain evidence="12 13">SO2202</strain>
    </source>
</reference>
<evidence type="ECO:0000256" key="8">
    <source>
        <dbReference type="SAM" id="Coils"/>
    </source>
</evidence>
<evidence type="ECO:0000256" key="3">
    <source>
        <dbReference type="ARBA" id="ARBA00022763"/>
    </source>
</evidence>
<comment type="subunit">
    <text evidence="7">Component of the SMC5-SMC6 complex.</text>
</comment>
<keyword evidence="6 7" id="KW-0539">Nucleus</keyword>
<feature type="compositionally biased region" description="Basic and acidic residues" evidence="9">
    <location>
        <begin position="28"/>
        <end position="37"/>
    </location>
</feature>
<evidence type="ECO:0000256" key="6">
    <source>
        <dbReference type="ARBA" id="ARBA00023242"/>
    </source>
</evidence>
<keyword evidence="8" id="KW-0175">Coiled coil</keyword>
<dbReference type="eggNOG" id="KOG2866">
    <property type="taxonomic scope" value="Eukaryota"/>
</dbReference>
<evidence type="ECO:0000256" key="7">
    <source>
        <dbReference type="RuleBase" id="RU365071"/>
    </source>
</evidence>